<evidence type="ECO:0000256" key="2">
    <source>
        <dbReference type="ARBA" id="ARBA00006275"/>
    </source>
</evidence>
<evidence type="ECO:0000256" key="3">
    <source>
        <dbReference type="ARBA" id="ARBA00022729"/>
    </source>
</evidence>
<evidence type="ECO:0000313" key="9">
    <source>
        <dbReference type="EMBL" id="TCC89214.1"/>
    </source>
</evidence>
<protein>
    <submittedName>
        <fullName evidence="9">RagB/SusD family nutrient uptake outer membrane protein</fullName>
    </submittedName>
</protein>
<evidence type="ECO:0000256" key="6">
    <source>
        <dbReference type="SAM" id="SignalP"/>
    </source>
</evidence>
<evidence type="ECO:0000256" key="1">
    <source>
        <dbReference type="ARBA" id="ARBA00004442"/>
    </source>
</evidence>
<evidence type="ECO:0000256" key="5">
    <source>
        <dbReference type="ARBA" id="ARBA00023237"/>
    </source>
</evidence>
<keyword evidence="5" id="KW-0998">Cell outer membrane</keyword>
<proteinExistence type="inferred from homology"/>
<comment type="subcellular location">
    <subcellularLocation>
        <location evidence="1">Cell outer membrane</location>
    </subcellularLocation>
</comment>
<dbReference type="Pfam" id="PF07980">
    <property type="entry name" value="SusD_RagB"/>
    <property type="match status" value="2"/>
</dbReference>
<keyword evidence="10" id="KW-1185">Reference proteome</keyword>
<dbReference type="Pfam" id="PF14322">
    <property type="entry name" value="SusD-like_3"/>
    <property type="match status" value="1"/>
</dbReference>
<evidence type="ECO:0000259" key="7">
    <source>
        <dbReference type="Pfam" id="PF07980"/>
    </source>
</evidence>
<feature type="chain" id="PRO_5020783006" evidence="6">
    <location>
        <begin position="25"/>
        <end position="628"/>
    </location>
</feature>
<reference evidence="9 10" key="1">
    <citation type="submission" date="2019-02" db="EMBL/GenBank/DDBJ databases">
        <title>Pedobacter sp. RP-1-13 sp. nov., isolated from Arctic soil.</title>
        <authorList>
            <person name="Dahal R.H."/>
        </authorList>
    </citation>
    <scope>NUCLEOTIDE SEQUENCE [LARGE SCALE GENOMIC DNA]</scope>
    <source>
        <strain evidence="9 10">RP-1-13</strain>
    </source>
</reference>
<dbReference type="InterPro" id="IPR012944">
    <property type="entry name" value="SusD_RagB_dom"/>
</dbReference>
<feature type="domain" description="RagB/SusD" evidence="7">
    <location>
        <begin position="353"/>
        <end position="440"/>
    </location>
</feature>
<keyword evidence="3 6" id="KW-0732">Signal</keyword>
<dbReference type="EMBL" id="SJSK01000004">
    <property type="protein sequence ID" value="TCC89214.1"/>
    <property type="molecule type" value="Genomic_DNA"/>
</dbReference>
<keyword evidence="4" id="KW-0472">Membrane</keyword>
<feature type="domain" description="SusD-like N-terminal" evidence="8">
    <location>
        <begin position="37"/>
        <end position="221"/>
    </location>
</feature>
<dbReference type="InterPro" id="IPR033985">
    <property type="entry name" value="SusD-like_N"/>
</dbReference>
<feature type="domain" description="RagB/SusD" evidence="7">
    <location>
        <begin position="533"/>
        <end position="628"/>
    </location>
</feature>
<dbReference type="OrthoDB" id="5694214at2"/>
<gene>
    <name evidence="9" type="ORF">EZ428_16065</name>
</gene>
<dbReference type="SUPFAM" id="SSF48452">
    <property type="entry name" value="TPR-like"/>
    <property type="match status" value="1"/>
</dbReference>
<feature type="signal peptide" evidence="6">
    <location>
        <begin position="1"/>
        <end position="24"/>
    </location>
</feature>
<name>A0A4R0MTF8_9SPHI</name>
<evidence type="ECO:0000259" key="8">
    <source>
        <dbReference type="Pfam" id="PF14322"/>
    </source>
</evidence>
<dbReference type="Gene3D" id="1.25.40.390">
    <property type="match status" value="1"/>
</dbReference>
<evidence type="ECO:0000313" key="10">
    <source>
        <dbReference type="Proteomes" id="UP000292884"/>
    </source>
</evidence>
<dbReference type="GO" id="GO:0009279">
    <property type="term" value="C:cell outer membrane"/>
    <property type="evidence" value="ECO:0007669"/>
    <property type="project" value="UniProtKB-SubCell"/>
</dbReference>
<evidence type="ECO:0000256" key="4">
    <source>
        <dbReference type="ARBA" id="ARBA00023136"/>
    </source>
</evidence>
<dbReference type="InterPro" id="IPR011990">
    <property type="entry name" value="TPR-like_helical_dom_sf"/>
</dbReference>
<comment type="caution">
    <text evidence="9">The sequence shown here is derived from an EMBL/GenBank/DDBJ whole genome shotgun (WGS) entry which is preliminary data.</text>
</comment>
<organism evidence="9 10">
    <name type="scientific">Pedobacter frigiditerrae</name>
    <dbReference type="NCBI Taxonomy" id="2530452"/>
    <lineage>
        <taxon>Bacteria</taxon>
        <taxon>Pseudomonadati</taxon>
        <taxon>Bacteroidota</taxon>
        <taxon>Sphingobacteriia</taxon>
        <taxon>Sphingobacteriales</taxon>
        <taxon>Sphingobacteriaceae</taxon>
        <taxon>Pedobacter</taxon>
    </lineage>
</organism>
<sequence length="628" mass="68641">MNVMKLKYILLICFVISICSCKKALETEPTDFYTPANYFNTQEQLQQALNGVYGPMMSPRLYGQILTGYYETADELLSNRAADGDSRGFRYTLTPSNVNVHAIWLACYQGINNANILLDNINKPTMNETNRNRIKGQTLFLRAYYYWLLTTHFQNVVISLKPSSITDIDIPASNPKQVYAQIETDLKEAEGLLQGYTSASLGYNDVVTVTAVQAMLARTYLYMAGYPVNDATKYQNAVDYCAKVINSGQHALNPDYKQVFINLMQDKYDVKENILEWGFATAPAGTVTKGANDIGNFFGIPSTIVANDPSSYSAVSWVYVTRNLFDAYEVNASSTSTPKTSFDLRRDWNCSNYIYAISSGARVKNPVTNPWLMPSGKFRREYAPAEARNLGIYGINWPVIRYSDILLMYAEAANELVGSSTVPTGGSLTAYDAINMVRKRGYGILNGNVVKTISVTNGGTGYTTVPTVTITGGGGAGATATATISAGRVTGINITSPGIIATGSYYTAAPTVTITGGNGTGAIATATITTGTEANLITGLSKENFQLAIRDERLREFNAESLRKNDVTRWGNFYQDMITFKIYCEANGASASANGLTGARNVAPRNIWLPIPDYELNLNKSLVQNAGW</sequence>
<dbReference type="Proteomes" id="UP000292884">
    <property type="component" value="Unassembled WGS sequence"/>
</dbReference>
<dbReference type="CDD" id="cd08977">
    <property type="entry name" value="SusD"/>
    <property type="match status" value="1"/>
</dbReference>
<dbReference type="AlphaFoldDB" id="A0A4R0MTF8"/>
<dbReference type="PROSITE" id="PS51257">
    <property type="entry name" value="PROKAR_LIPOPROTEIN"/>
    <property type="match status" value="1"/>
</dbReference>
<comment type="similarity">
    <text evidence="2">Belongs to the SusD family.</text>
</comment>
<accession>A0A4R0MTF8</accession>